<gene>
    <name evidence="2" type="ORF">rosag_27910</name>
</gene>
<feature type="chain" id="PRO_5041355926" description="Ig-like domain-containing protein" evidence="1">
    <location>
        <begin position="30"/>
        <end position="487"/>
    </location>
</feature>
<feature type="signal peptide" evidence="1">
    <location>
        <begin position="1"/>
        <end position="29"/>
    </location>
</feature>
<comment type="caution">
    <text evidence="2">The sequence shown here is derived from an EMBL/GenBank/DDBJ whole genome shotgun (WGS) entry which is preliminary data.</text>
</comment>
<keyword evidence="1" id="KW-0732">Signal</keyword>
<proteinExistence type="predicted"/>
<evidence type="ECO:0008006" key="4">
    <source>
        <dbReference type="Google" id="ProtNLM"/>
    </source>
</evidence>
<protein>
    <recommendedName>
        <fullName evidence="4">Ig-like domain-containing protein</fullName>
    </recommendedName>
</protein>
<evidence type="ECO:0000313" key="2">
    <source>
        <dbReference type="EMBL" id="GLC26278.1"/>
    </source>
</evidence>
<evidence type="ECO:0000256" key="1">
    <source>
        <dbReference type="SAM" id="SignalP"/>
    </source>
</evidence>
<name>A0AA37VBC1_9BACT</name>
<evidence type="ECO:0000313" key="3">
    <source>
        <dbReference type="Proteomes" id="UP001161325"/>
    </source>
</evidence>
<dbReference type="EMBL" id="BRXS01000004">
    <property type="protein sequence ID" value="GLC26278.1"/>
    <property type="molecule type" value="Genomic_DNA"/>
</dbReference>
<accession>A0AA37VBC1</accession>
<dbReference type="Proteomes" id="UP001161325">
    <property type="component" value="Unassembled WGS sequence"/>
</dbReference>
<keyword evidence="3" id="KW-1185">Reference proteome</keyword>
<dbReference type="AlphaFoldDB" id="A0AA37VBC1"/>
<sequence>MHAHSLDTARPNVLRSLRTLACAAMSALAACTDPASAPAAPLAVSVTPATITCAAGRSVTIRATVTGGDATPGHATPKVAFAAADGHTTVANGSGGTAEVRCSSRGSGSVVAWAVDGWRHTIVRVPVVVAPRPTSIVLFATPKMLADFENPRPGVAAFLRHYEALTARASEVVVIFAVGNSEHMLMYRGPRFADDSVMWARYTNGKDVPAFDRKLRFRQIAGIVRAFREEGAAQGLTVKVFDQIDPGPEMAWEYWKYTRHPECMDLRFDSFDIRGRLRPDSLTYASAPDGAPAGKLCGEFIVDQAAAYLRDLGFDGILYGNQFGTRGKWEPGRGPGYSAAEAAAIQSFLDYSRRAFGAREIMWFDSYNNVDVERTTFSFPATGYQAFDYLMASGFCVITDTPRYLDNLKSKLTLVPGPRILATLDYVDPWYTYASMRDFPDESRRLEDIAVQYRDRIDGLVFFANGPDGAPVPRGTIDAFAARFYGN</sequence>
<reference evidence="2" key="1">
    <citation type="submission" date="2022-08" db="EMBL/GenBank/DDBJ databases">
        <title>Draft genome sequencing of Roseisolibacter agri AW1220.</title>
        <authorList>
            <person name="Tobiishi Y."/>
            <person name="Tonouchi A."/>
        </authorList>
    </citation>
    <scope>NUCLEOTIDE SEQUENCE</scope>
    <source>
        <strain evidence="2">AW1220</strain>
    </source>
</reference>
<organism evidence="2 3">
    <name type="scientific">Roseisolibacter agri</name>
    <dbReference type="NCBI Taxonomy" id="2014610"/>
    <lineage>
        <taxon>Bacteria</taxon>
        <taxon>Pseudomonadati</taxon>
        <taxon>Gemmatimonadota</taxon>
        <taxon>Gemmatimonadia</taxon>
        <taxon>Gemmatimonadales</taxon>
        <taxon>Gemmatimonadaceae</taxon>
        <taxon>Roseisolibacter</taxon>
    </lineage>
</organism>